<organism evidence="2">
    <name type="scientific">Talaromyces marneffei PM1</name>
    <dbReference type="NCBI Taxonomy" id="1077442"/>
    <lineage>
        <taxon>Eukaryota</taxon>
        <taxon>Fungi</taxon>
        <taxon>Dikarya</taxon>
        <taxon>Ascomycota</taxon>
        <taxon>Pezizomycotina</taxon>
        <taxon>Eurotiomycetes</taxon>
        <taxon>Eurotiomycetidae</taxon>
        <taxon>Eurotiales</taxon>
        <taxon>Trichocomaceae</taxon>
        <taxon>Talaromyces</taxon>
        <taxon>Talaromyces sect. Talaromyces</taxon>
    </lineage>
</organism>
<dbReference type="InterPro" id="IPR053183">
    <property type="entry name" value="ASL1"/>
</dbReference>
<dbReference type="GO" id="GO:0071966">
    <property type="term" value="P:fungal-type cell wall polysaccharide metabolic process"/>
    <property type="evidence" value="ECO:0007669"/>
    <property type="project" value="TreeGrafter"/>
</dbReference>
<dbReference type="HOGENOM" id="CLU_040908_3_2_1"/>
<dbReference type="PANTHER" id="PTHR34154">
    <property type="entry name" value="ALKALI-SENSITIVE LINKAGE PROTEIN 1"/>
    <property type="match status" value="1"/>
</dbReference>
<proteinExistence type="predicted"/>
<protein>
    <submittedName>
        <fullName evidence="2">Alkali-sensitive linkage protein 1</fullName>
    </submittedName>
</protein>
<comment type="caution">
    <text evidence="2">The sequence shown here is derived from an EMBL/GenBank/DDBJ whole genome shotgun (WGS) entry which is preliminary data.</text>
</comment>
<accession>A0A093XPU3</accession>
<dbReference type="AlphaFoldDB" id="A0A093XPU3"/>
<evidence type="ECO:0000259" key="1">
    <source>
        <dbReference type="Pfam" id="PF11790"/>
    </source>
</evidence>
<dbReference type="Gene3D" id="3.20.20.80">
    <property type="entry name" value="Glycosidases"/>
    <property type="match status" value="1"/>
</dbReference>
<dbReference type="FunFam" id="3.20.20.80:FF:000207">
    <property type="entry name" value="Glycoside hydrolase family 128 protein"/>
    <property type="match status" value="1"/>
</dbReference>
<dbReference type="Pfam" id="PF11790">
    <property type="entry name" value="Glyco_hydro_cc"/>
    <property type="match status" value="1"/>
</dbReference>
<gene>
    <name evidence="2" type="ORF">GQ26_0162430</name>
</gene>
<feature type="domain" description="Asl1-like glycosyl hydrolase catalytic" evidence="1">
    <location>
        <begin position="69"/>
        <end position="314"/>
    </location>
</feature>
<dbReference type="eggNOG" id="ENOG502S2W1">
    <property type="taxonomic scope" value="Eukaryota"/>
</dbReference>
<name>A0A093XPU3_TALMA</name>
<dbReference type="PANTHER" id="PTHR34154:SF3">
    <property type="entry name" value="ALKALI-SENSITIVE LINKAGE PROTEIN 1"/>
    <property type="match status" value="1"/>
</dbReference>
<dbReference type="EMBL" id="JPOX01000016">
    <property type="protein sequence ID" value="KFX47233.1"/>
    <property type="molecule type" value="Genomic_DNA"/>
</dbReference>
<dbReference type="InterPro" id="IPR024655">
    <property type="entry name" value="Asl1_glyco_hydro_catalytic"/>
</dbReference>
<evidence type="ECO:0000313" key="2">
    <source>
        <dbReference type="EMBL" id="KFX47233.1"/>
    </source>
</evidence>
<sequence length="365" mass="39874">MATNVNFDMKRVVAETHNTKVWAYLNRTGENMRASTQAFLTALVLTCTEVALAQDVSGTTKFQSSNKRGLVYIPSDHPSDDQIWVADNSDLTWYYDYKDIPAAAYSNRTQQEFEFVPMLWGSANSSGFASEIKSQIATGRNITHILTFNEPDGTSSTGGSEISPADAASIWIDDIEPLRNENVKIGAPSVTGSQSGLTWLSEFFSNCTSLKTNCTVDFIPLHWYGNFQGLASYLGQVVATYPNTSIWITEYALAHADLKDTQAFFQTSAEYFDRLDYVERYSYFGSFRSSISNVGPNATMLTQNGQLTDIGSWYLGGAATGNAPNSSSSSSSPTSSGSTGVGYKVDSYQAMLQALVVFLVILAFV</sequence>
<reference evidence="2" key="1">
    <citation type="journal article" date="2014" name="PLoS Genet.">
        <title>Signature Gene Expression Reveals Novel Clues to the Molecular Mechanisms of Dimorphic Transition in Penicillium marneffei.</title>
        <authorList>
            <person name="Yang E."/>
            <person name="Wang G."/>
            <person name="Cai J."/>
            <person name="Woo P.C."/>
            <person name="Lau S.K."/>
            <person name="Yuen K.-Y."/>
            <person name="Chow W.-N."/>
            <person name="Lin X."/>
        </authorList>
    </citation>
    <scope>NUCLEOTIDE SEQUENCE [LARGE SCALE GENOMIC DNA]</scope>
    <source>
        <strain evidence="2">PM1</strain>
    </source>
</reference>
<dbReference type="InterPro" id="IPR017853">
    <property type="entry name" value="GH"/>
</dbReference>
<dbReference type="GO" id="GO:0009277">
    <property type="term" value="C:fungal-type cell wall"/>
    <property type="evidence" value="ECO:0007669"/>
    <property type="project" value="TreeGrafter"/>
</dbReference>
<dbReference type="SUPFAM" id="SSF51445">
    <property type="entry name" value="(Trans)glycosidases"/>
    <property type="match status" value="1"/>
</dbReference>